<dbReference type="PROSITE" id="PS01130">
    <property type="entry name" value="SLC26A"/>
    <property type="match status" value="1"/>
</dbReference>
<keyword evidence="4 5" id="KW-0472">Membrane</keyword>
<keyword evidence="9" id="KW-1185">Reference proteome</keyword>
<evidence type="ECO:0000256" key="1">
    <source>
        <dbReference type="ARBA" id="ARBA00004141"/>
    </source>
</evidence>
<dbReference type="GO" id="GO:0016020">
    <property type="term" value="C:membrane"/>
    <property type="evidence" value="ECO:0007669"/>
    <property type="project" value="UniProtKB-SubCell"/>
</dbReference>
<dbReference type="GO" id="GO:0008271">
    <property type="term" value="F:secondary active sulfate transmembrane transporter activity"/>
    <property type="evidence" value="ECO:0007669"/>
    <property type="project" value="InterPro"/>
</dbReference>
<evidence type="ECO:0000256" key="4">
    <source>
        <dbReference type="ARBA" id="ARBA00023136"/>
    </source>
</evidence>
<gene>
    <name evidence="8" type="ORF">FH972_002699</name>
</gene>
<evidence type="ECO:0000259" key="6">
    <source>
        <dbReference type="Pfam" id="PF00916"/>
    </source>
</evidence>
<dbReference type="NCBIfam" id="TIGR00815">
    <property type="entry name" value="sulP"/>
    <property type="match status" value="1"/>
</dbReference>
<name>A0A5N6QIA0_9ROSI</name>
<keyword evidence="3 5" id="KW-1133">Transmembrane helix</keyword>
<dbReference type="Gene3D" id="3.30.750.24">
    <property type="entry name" value="STAS domain"/>
    <property type="match status" value="1"/>
</dbReference>
<evidence type="ECO:0008006" key="10">
    <source>
        <dbReference type="Google" id="ProtNLM"/>
    </source>
</evidence>
<dbReference type="AlphaFoldDB" id="A0A5N6QIA0"/>
<organism evidence="8 9">
    <name type="scientific">Carpinus fangiana</name>
    <dbReference type="NCBI Taxonomy" id="176857"/>
    <lineage>
        <taxon>Eukaryota</taxon>
        <taxon>Viridiplantae</taxon>
        <taxon>Streptophyta</taxon>
        <taxon>Embryophyta</taxon>
        <taxon>Tracheophyta</taxon>
        <taxon>Spermatophyta</taxon>
        <taxon>Magnoliopsida</taxon>
        <taxon>eudicotyledons</taxon>
        <taxon>Gunneridae</taxon>
        <taxon>Pentapetalae</taxon>
        <taxon>rosids</taxon>
        <taxon>fabids</taxon>
        <taxon>Fagales</taxon>
        <taxon>Betulaceae</taxon>
        <taxon>Carpinus</taxon>
    </lineage>
</organism>
<dbReference type="InterPro" id="IPR001902">
    <property type="entry name" value="SLC26A/SulP_fam"/>
</dbReference>
<evidence type="ECO:0000256" key="3">
    <source>
        <dbReference type="ARBA" id="ARBA00022989"/>
    </source>
</evidence>
<proteinExistence type="predicted"/>
<feature type="transmembrane region" description="Helical" evidence="5">
    <location>
        <begin position="258"/>
        <end position="275"/>
    </location>
</feature>
<feature type="domain" description="SLC26A/SulP transporter" evidence="6">
    <location>
        <begin position="88"/>
        <end position="467"/>
    </location>
</feature>
<evidence type="ECO:0000259" key="7">
    <source>
        <dbReference type="Pfam" id="PF01740"/>
    </source>
</evidence>
<feature type="transmembrane region" description="Helical" evidence="5">
    <location>
        <begin position="174"/>
        <end position="194"/>
    </location>
</feature>
<accession>A0A5N6QIA0</accession>
<feature type="transmembrane region" description="Helical" evidence="5">
    <location>
        <begin position="425"/>
        <end position="447"/>
    </location>
</feature>
<evidence type="ECO:0000256" key="2">
    <source>
        <dbReference type="ARBA" id="ARBA00022692"/>
    </source>
</evidence>
<feature type="transmembrane region" description="Helical" evidence="5">
    <location>
        <begin position="467"/>
        <end position="490"/>
    </location>
</feature>
<evidence type="ECO:0000313" key="8">
    <source>
        <dbReference type="EMBL" id="KAE7998124.1"/>
    </source>
</evidence>
<dbReference type="PANTHER" id="PTHR11814">
    <property type="entry name" value="SULFATE TRANSPORTER"/>
    <property type="match status" value="1"/>
</dbReference>
<dbReference type="InterPro" id="IPR011547">
    <property type="entry name" value="SLC26A/SulP_dom"/>
</dbReference>
<dbReference type="InterPro" id="IPR002645">
    <property type="entry name" value="STAS_dom"/>
</dbReference>
<reference evidence="8 9" key="1">
    <citation type="submission" date="2019-06" db="EMBL/GenBank/DDBJ databases">
        <title>A chromosomal-level reference genome of Carpinus fangiana (Coryloideae, Betulaceae).</title>
        <authorList>
            <person name="Yang X."/>
            <person name="Wang Z."/>
            <person name="Zhang L."/>
            <person name="Hao G."/>
            <person name="Liu J."/>
            <person name="Yang Y."/>
        </authorList>
    </citation>
    <scope>NUCLEOTIDE SEQUENCE [LARGE SCALE GENOMIC DNA]</scope>
    <source>
        <strain evidence="8">Cfa_2016G</strain>
        <tissue evidence="8">Leaf</tissue>
    </source>
</reference>
<dbReference type="OrthoDB" id="288203at2759"/>
<evidence type="ECO:0000313" key="9">
    <source>
        <dbReference type="Proteomes" id="UP000327013"/>
    </source>
</evidence>
<dbReference type="Proteomes" id="UP000327013">
    <property type="component" value="Chromosome 1"/>
</dbReference>
<feature type="domain" description="STAS" evidence="7">
    <location>
        <begin position="512"/>
        <end position="571"/>
    </location>
</feature>
<dbReference type="Pfam" id="PF00916">
    <property type="entry name" value="Sulfate_transp"/>
    <property type="match status" value="1"/>
</dbReference>
<sequence>MVGTVLELCTLEELAELEENDPAERARWVVSAPEPPGLWQNLIICSVKKTAALLSALNNQPKHKLLVSHLQEAFPVLGWFQSYNVTKFKADVIAGITIASLCNIPQSIGYATLAKLEPQYGLYTSVVPPLIYAVMGTSKDMVIGPVAVDSLLLSAMLQKLIIDSRADLTFYKSLVFTATFFAGIFQAAFGIFRWGFLVDFFSHAASVGFMSGSAIIFGLQQLKGLLGITNFTHKTDIISVMKSVCTGLAHQKWHINNFVLGCSCLTFVLITRLLGKWKKKLFWLPAVIAPLLAFIFSTLIVYGTKAYDEGVDIVRQVKPGFNPSSVHLLQFDGPYATEVAKIGLIVAVVGLTEAMAIGRSFASLKGYQLDANKEMVSLGSLTSCYVATGSLSRTAVNFNAGGETLVSNMVMAVTVMISLQLFTRFLYYTPMAAIASIILSALPQLIIKLTEANRFWKVDKFDFLACIGAFFGVLFLRVAISFAKVILVSIQPGVEILGRLPGTCTFCDVAQYPMVIKIPGVLIIRVKSAWLCFANANFISQRIMRWVTEEEEDAEGKIKRTTIKHVVLDMSSKCLSDDH</sequence>
<dbReference type="InterPro" id="IPR018045">
    <property type="entry name" value="S04_transporter_CS"/>
</dbReference>
<keyword evidence="2 5" id="KW-0812">Transmembrane</keyword>
<comment type="subcellular location">
    <subcellularLocation>
        <location evidence="1">Membrane</location>
        <topology evidence="1">Multi-pass membrane protein</topology>
    </subcellularLocation>
</comment>
<dbReference type="EMBL" id="CM017321">
    <property type="protein sequence ID" value="KAE7998124.1"/>
    <property type="molecule type" value="Genomic_DNA"/>
</dbReference>
<feature type="transmembrane region" description="Helical" evidence="5">
    <location>
        <begin position="281"/>
        <end position="302"/>
    </location>
</feature>
<protein>
    <recommendedName>
        <fullName evidence="10">STAS domain-containing protein</fullName>
    </recommendedName>
</protein>
<dbReference type="InterPro" id="IPR036513">
    <property type="entry name" value="STAS_dom_sf"/>
</dbReference>
<dbReference type="Pfam" id="PF01740">
    <property type="entry name" value="STAS"/>
    <property type="match status" value="1"/>
</dbReference>
<evidence type="ECO:0000256" key="5">
    <source>
        <dbReference type="SAM" id="Phobius"/>
    </source>
</evidence>